<sequence>MASYAVCVRRTITHDARKEARSAESMGEAKQHFLRVKTLEQVAILTDDVRYPDSLSERDRKGPSVGVRGSPWAKALPPSASVNKKEWEAVPDPGQTLILSTAVLLGLCRHAGASPSWGTEHGFTIVYTRPQMGSTMKLKVVFFGNRWEYQGNVIVAEDIASRVRDAEVAPLKWTADIARLPPKYHLPASLGYDASLIAEGRPPDGL</sequence>
<evidence type="ECO:0000313" key="1">
    <source>
        <dbReference type="EMBL" id="KAH7324354.1"/>
    </source>
</evidence>
<protein>
    <submittedName>
        <fullName evidence="1">Uncharacterized protein</fullName>
    </submittedName>
</protein>
<accession>A0A8K0ST63</accession>
<name>A0A8K0ST63_9HYPO</name>
<proteinExistence type="predicted"/>
<gene>
    <name evidence="1" type="ORF">B0I35DRAFT_496670</name>
</gene>
<evidence type="ECO:0000313" key="2">
    <source>
        <dbReference type="Proteomes" id="UP000813444"/>
    </source>
</evidence>
<organism evidence="1 2">
    <name type="scientific">Stachybotrys elegans</name>
    <dbReference type="NCBI Taxonomy" id="80388"/>
    <lineage>
        <taxon>Eukaryota</taxon>
        <taxon>Fungi</taxon>
        <taxon>Dikarya</taxon>
        <taxon>Ascomycota</taxon>
        <taxon>Pezizomycotina</taxon>
        <taxon>Sordariomycetes</taxon>
        <taxon>Hypocreomycetidae</taxon>
        <taxon>Hypocreales</taxon>
        <taxon>Stachybotryaceae</taxon>
        <taxon>Stachybotrys</taxon>
    </lineage>
</organism>
<reference evidence="1" key="1">
    <citation type="journal article" date="2021" name="Nat. Commun.">
        <title>Genetic determinants of endophytism in the Arabidopsis root mycobiome.</title>
        <authorList>
            <person name="Mesny F."/>
            <person name="Miyauchi S."/>
            <person name="Thiergart T."/>
            <person name="Pickel B."/>
            <person name="Atanasova L."/>
            <person name="Karlsson M."/>
            <person name="Huettel B."/>
            <person name="Barry K.W."/>
            <person name="Haridas S."/>
            <person name="Chen C."/>
            <person name="Bauer D."/>
            <person name="Andreopoulos W."/>
            <person name="Pangilinan J."/>
            <person name="LaButti K."/>
            <person name="Riley R."/>
            <person name="Lipzen A."/>
            <person name="Clum A."/>
            <person name="Drula E."/>
            <person name="Henrissat B."/>
            <person name="Kohler A."/>
            <person name="Grigoriev I.V."/>
            <person name="Martin F.M."/>
            <person name="Hacquard S."/>
        </authorList>
    </citation>
    <scope>NUCLEOTIDE SEQUENCE</scope>
    <source>
        <strain evidence="1">MPI-CAGE-CH-0235</strain>
    </source>
</reference>
<comment type="caution">
    <text evidence="1">The sequence shown here is derived from an EMBL/GenBank/DDBJ whole genome shotgun (WGS) entry which is preliminary data.</text>
</comment>
<dbReference type="Proteomes" id="UP000813444">
    <property type="component" value="Unassembled WGS sequence"/>
</dbReference>
<keyword evidence="2" id="KW-1185">Reference proteome</keyword>
<dbReference type="AlphaFoldDB" id="A0A8K0ST63"/>
<dbReference type="EMBL" id="JAGPNK010000003">
    <property type="protein sequence ID" value="KAH7324354.1"/>
    <property type="molecule type" value="Genomic_DNA"/>
</dbReference>